<reference evidence="1 2" key="1">
    <citation type="journal article" date="2022" name="Nat. Ecol. Evol.">
        <title>A masculinizing supergene underlies an exaggerated male reproductive morph in a spider.</title>
        <authorList>
            <person name="Hendrickx F."/>
            <person name="De Corte Z."/>
            <person name="Sonet G."/>
            <person name="Van Belleghem S.M."/>
            <person name="Kostlbacher S."/>
            <person name="Vangestel C."/>
        </authorList>
    </citation>
    <scope>NUCLEOTIDE SEQUENCE [LARGE SCALE GENOMIC DNA]</scope>
    <source>
        <strain evidence="1">W744_W776</strain>
    </source>
</reference>
<protein>
    <submittedName>
        <fullName evidence="1">Uncharacterized protein</fullName>
    </submittedName>
</protein>
<evidence type="ECO:0000313" key="1">
    <source>
        <dbReference type="EMBL" id="KAG8183995.1"/>
    </source>
</evidence>
<organism evidence="1 2">
    <name type="scientific">Oedothorax gibbosus</name>
    <dbReference type="NCBI Taxonomy" id="931172"/>
    <lineage>
        <taxon>Eukaryota</taxon>
        <taxon>Metazoa</taxon>
        <taxon>Ecdysozoa</taxon>
        <taxon>Arthropoda</taxon>
        <taxon>Chelicerata</taxon>
        <taxon>Arachnida</taxon>
        <taxon>Araneae</taxon>
        <taxon>Araneomorphae</taxon>
        <taxon>Entelegynae</taxon>
        <taxon>Araneoidea</taxon>
        <taxon>Linyphiidae</taxon>
        <taxon>Erigoninae</taxon>
        <taxon>Oedothorax</taxon>
    </lineage>
</organism>
<dbReference type="Proteomes" id="UP000827092">
    <property type="component" value="Unassembled WGS sequence"/>
</dbReference>
<name>A0AAV6UKG0_9ARAC</name>
<keyword evidence="2" id="KW-1185">Reference proteome</keyword>
<sequence length="72" mass="8117">MSDAYANLSALAAQSEFAYAPPPRPLRVQWGVDKRSRGIDRNPLSATWPFYYPSPVPLEGLEKPPPLQYDKK</sequence>
<dbReference type="AlphaFoldDB" id="A0AAV6UKG0"/>
<comment type="caution">
    <text evidence="1">The sequence shown here is derived from an EMBL/GenBank/DDBJ whole genome shotgun (WGS) entry which is preliminary data.</text>
</comment>
<evidence type="ECO:0000313" key="2">
    <source>
        <dbReference type="Proteomes" id="UP000827092"/>
    </source>
</evidence>
<dbReference type="EMBL" id="JAFNEN010000392">
    <property type="protein sequence ID" value="KAG8183995.1"/>
    <property type="molecule type" value="Genomic_DNA"/>
</dbReference>
<gene>
    <name evidence="1" type="ORF">JTE90_029135</name>
</gene>
<accession>A0AAV6UKG0</accession>
<proteinExistence type="predicted"/>